<evidence type="ECO:0000313" key="2">
    <source>
        <dbReference type="EMBL" id="EIW85102.1"/>
    </source>
</evidence>
<feature type="compositionally biased region" description="Basic and acidic residues" evidence="1">
    <location>
        <begin position="357"/>
        <end position="372"/>
    </location>
</feature>
<feature type="region of interest" description="Disordered" evidence="1">
    <location>
        <begin position="126"/>
        <end position="226"/>
    </location>
</feature>
<feature type="compositionally biased region" description="Polar residues" evidence="1">
    <location>
        <begin position="412"/>
        <end position="436"/>
    </location>
</feature>
<feature type="compositionally biased region" description="Polar residues" evidence="1">
    <location>
        <begin position="533"/>
        <end position="545"/>
    </location>
</feature>
<gene>
    <name evidence="2" type="ORF">CONPUDRAFT_79784</name>
</gene>
<accession>A0A5M3N130</accession>
<dbReference type="Proteomes" id="UP000053558">
    <property type="component" value="Unassembled WGS sequence"/>
</dbReference>
<evidence type="ECO:0000256" key="1">
    <source>
        <dbReference type="SAM" id="MobiDB-lite"/>
    </source>
</evidence>
<keyword evidence="3" id="KW-1185">Reference proteome</keyword>
<reference evidence="3" key="1">
    <citation type="journal article" date="2012" name="Science">
        <title>The Paleozoic origin of enzymatic lignin decomposition reconstructed from 31 fungal genomes.</title>
        <authorList>
            <person name="Floudas D."/>
            <person name="Binder M."/>
            <person name="Riley R."/>
            <person name="Barry K."/>
            <person name="Blanchette R.A."/>
            <person name="Henrissat B."/>
            <person name="Martinez A.T."/>
            <person name="Otillar R."/>
            <person name="Spatafora J.W."/>
            <person name="Yadav J.S."/>
            <person name="Aerts A."/>
            <person name="Benoit I."/>
            <person name="Boyd A."/>
            <person name="Carlson A."/>
            <person name="Copeland A."/>
            <person name="Coutinho P.M."/>
            <person name="de Vries R.P."/>
            <person name="Ferreira P."/>
            <person name="Findley K."/>
            <person name="Foster B."/>
            <person name="Gaskell J."/>
            <person name="Glotzer D."/>
            <person name="Gorecki P."/>
            <person name="Heitman J."/>
            <person name="Hesse C."/>
            <person name="Hori C."/>
            <person name="Igarashi K."/>
            <person name="Jurgens J.A."/>
            <person name="Kallen N."/>
            <person name="Kersten P."/>
            <person name="Kohler A."/>
            <person name="Kuees U."/>
            <person name="Kumar T.K.A."/>
            <person name="Kuo A."/>
            <person name="LaButti K."/>
            <person name="Larrondo L.F."/>
            <person name="Lindquist E."/>
            <person name="Ling A."/>
            <person name="Lombard V."/>
            <person name="Lucas S."/>
            <person name="Lundell T."/>
            <person name="Martin R."/>
            <person name="McLaughlin D.J."/>
            <person name="Morgenstern I."/>
            <person name="Morin E."/>
            <person name="Murat C."/>
            <person name="Nagy L.G."/>
            <person name="Nolan M."/>
            <person name="Ohm R.A."/>
            <person name="Patyshakuliyeva A."/>
            <person name="Rokas A."/>
            <person name="Ruiz-Duenas F.J."/>
            <person name="Sabat G."/>
            <person name="Salamov A."/>
            <person name="Samejima M."/>
            <person name="Schmutz J."/>
            <person name="Slot J.C."/>
            <person name="St John F."/>
            <person name="Stenlid J."/>
            <person name="Sun H."/>
            <person name="Sun S."/>
            <person name="Syed K."/>
            <person name="Tsang A."/>
            <person name="Wiebenga A."/>
            <person name="Young D."/>
            <person name="Pisabarro A."/>
            <person name="Eastwood D.C."/>
            <person name="Martin F."/>
            <person name="Cullen D."/>
            <person name="Grigoriev I.V."/>
            <person name="Hibbett D.S."/>
        </authorList>
    </citation>
    <scope>NUCLEOTIDE SEQUENCE [LARGE SCALE GENOMIC DNA]</scope>
    <source>
        <strain evidence="3">RWD-64-598 SS2</strain>
    </source>
</reference>
<name>A0A5M3N130_CONPW</name>
<dbReference type="RefSeq" id="XP_007764276.1">
    <property type="nucleotide sequence ID" value="XM_007766086.1"/>
</dbReference>
<feature type="region of interest" description="Disordered" evidence="1">
    <location>
        <begin position="494"/>
        <end position="545"/>
    </location>
</feature>
<organism evidence="2 3">
    <name type="scientific">Coniophora puteana (strain RWD-64-598)</name>
    <name type="common">Brown rot fungus</name>
    <dbReference type="NCBI Taxonomy" id="741705"/>
    <lineage>
        <taxon>Eukaryota</taxon>
        <taxon>Fungi</taxon>
        <taxon>Dikarya</taxon>
        <taxon>Basidiomycota</taxon>
        <taxon>Agaricomycotina</taxon>
        <taxon>Agaricomycetes</taxon>
        <taxon>Agaricomycetidae</taxon>
        <taxon>Boletales</taxon>
        <taxon>Coniophorineae</taxon>
        <taxon>Coniophoraceae</taxon>
        <taxon>Coniophora</taxon>
    </lineage>
</organism>
<feature type="compositionally biased region" description="Polar residues" evidence="1">
    <location>
        <begin position="126"/>
        <end position="150"/>
    </location>
</feature>
<dbReference type="SUPFAM" id="SSF49313">
    <property type="entry name" value="Cadherin-like"/>
    <property type="match status" value="1"/>
</dbReference>
<dbReference type="OMA" id="KWEFRPF"/>
<feature type="region of interest" description="Disordered" evidence="1">
    <location>
        <begin position="1"/>
        <end position="24"/>
    </location>
</feature>
<comment type="caution">
    <text evidence="2">The sequence shown here is derived from an EMBL/GenBank/DDBJ whole genome shotgun (WGS) entry which is preliminary data.</text>
</comment>
<dbReference type="InterPro" id="IPR015919">
    <property type="entry name" value="Cadherin-like_sf"/>
</dbReference>
<proteinExistence type="predicted"/>
<sequence>MDNQALPVPMDMTSHHSSQDGVSSGFPSLIPDESLAQNAMGHPSHESMSMYSIQVDPSQSITPSMQISMQDTSSNPQSLTAMDVMQPTASTRAPPPGYLTDFPVHPPPSFGVLGTLDSHLTLASPPTTDSVAVSANPSPAVQGMASSFSMSGVAPSSAGIPHTMPHLESSASSGTMASSGSELGFSPLSSGPPTSGQDPGFVFPPPDLGDSRVNREQGSPEGPADSHLMVVGSILKNIASQAQSASNACSLGQGVEAGNRIEDIKKTITLVSDLISAIRVSDAPQASRHPSPRSLSANNSVSPPSLTGNVGSINELQYPVPQYSPSPSDHTSTDGQAGLEAPDGSRKRCASSMAGDRANKSLKREPQDDHIGRFPTPPTVRSSWSDGPATFPQRHQHSLSGGSLPQAANFHPLSNASLPQLPFNTGTSVSSENQPRLSMGGINPPLGRVARSGSLNTGSTFSFNMSVPEVPSAPMSAPVTADYMSAQPAHAPYPLSYSPVSSPDSEGDNDSEAGDHSHSLSPDPSDANYRGASGNSQTSSRQGNSLVGRQSMENLSGSTAAHSNDVPQEYRQEVDRIFFEFLIKTCSNLDATDAKGEPIHQTLMAKKMQRLDESPDFRPFKFRIQAFTNAFLEELARQGYPEEKIPMKKIRNYLWCQPYISRFNEDGKKTKSKGNHIWNIDAKKATDGGWTFRPFHRRVAGQPPGVAYVGLRWSWTPRIWDPQASRSNLVVQYSSPSLPPWLSWEDDTLSGTPPPDAESCDITVEARFEQDGQEELLSETFRLNIAPVSTLDSAPSGSRRGSMNGDIHRPRRVVSDSTVPLAHSTSSRSLRGQNGSGLSSASHEAQVVQVLTTAAQRVAQEAQSQVIASVPNEPGPGFQSLAKQQHVLTVTAQVMGQEYSSSEGPSQPSVLVAAAQNLVVQAARQVAVDHAVNPATSGLPPSSVTVNEVSVATQNAVAQAVDMIGPLSSEVEIVITASKLLQQGSPVSMMDTTRPLMSMDALRSHSTGAIPTLSGGMPGAPPVLFPPAVVPAGVQDFGRFS</sequence>
<feature type="compositionally biased region" description="Low complexity" evidence="1">
    <location>
        <begin position="169"/>
        <end position="181"/>
    </location>
</feature>
<evidence type="ECO:0000313" key="3">
    <source>
        <dbReference type="Proteomes" id="UP000053558"/>
    </source>
</evidence>
<dbReference type="AlphaFoldDB" id="A0A5M3N130"/>
<dbReference type="GO" id="GO:0005509">
    <property type="term" value="F:calcium ion binding"/>
    <property type="evidence" value="ECO:0007669"/>
    <property type="project" value="InterPro"/>
</dbReference>
<feature type="region of interest" description="Disordered" evidence="1">
    <location>
        <begin position="815"/>
        <end position="841"/>
    </location>
</feature>
<feature type="region of interest" description="Disordered" evidence="1">
    <location>
        <begin position="282"/>
        <end position="453"/>
    </location>
</feature>
<dbReference type="GO" id="GO:0016020">
    <property type="term" value="C:membrane"/>
    <property type="evidence" value="ECO:0007669"/>
    <property type="project" value="InterPro"/>
</dbReference>
<protein>
    <submittedName>
        <fullName evidence="2">Uncharacterized protein</fullName>
    </submittedName>
</protein>
<dbReference type="GeneID" id="19209981"/>
<dbReference type="EMBL" id="JH711574">
    <property type="protein sequence ID" value="EIW85102.1"/>
    <property type="molecule type" value="Genomic_DNA"/>
</dbReference>
<dbReference type="OrthoDB" id="5593376at2759"/>
<feature type="compositionally biased region" description="Polar residues" evidence="1">
    <location>
        <begin position="293"/>
        <end position="315"/>
    </location>
</feature>
<dbReference type="KEGG" id="cput:CONPUDRAFT_79784"/>
<feature type="compositionally biased region" description="Polar residues" evidence="1">
    <location>
        <begin position="187"/>
        <end position="197"/>
    </location>
</feature>
<feature type="compositionally biased region" description="Low complexity" evidence="1">
    <location>
        <begin position="494"/>
        <end position="504"/>
    </location>
</feature>
<feature type="compositionally biased region" description="Low complexity" evidence="1">
    <location>
        <begin position="317"/>
        <end position="328"/>
    </location>
</feature>